<evidence type="ECO:0000313" key="7">
    <source>
        <dbReference type="EMBL" id="RQN23553.1"/>
    </source>
</evidence>
<feature type="transmembrane region" description="Helical" evidence="5">
    <location>
        <begin position="12"/>
        <end position="30"/>
    </location>
</feature>
<reference evidence="7 8" key="1">
    <citation type="submission" date="2018-11" db="EMBL/GenBank/DDBJ databases">
        <title>Draft genome sequences of potential pathogenic Clostridium perfringens from environmental surface water in the North West Province, South Africa.</title>
        <authorList>
            <person name="Fourie J.C.J."/>
            <person name="Sanko T.J."/>
            <person name="Bezuidenhout C."/>
            <person name="Mienie C."/>
            <person name="Adeleke R."/>
        </authorList>
    </citation>
    <scope>NUCLEOTIDE SEQUENCE [LARGE SCALE GENOMIC DNA]</scope>
    <source>
        <strain evidence="7 8">SC4-C13</strain>
    </source>
</reference>
<dbReference type="PANTHER" id="PTHR37422:SF23">
    <property type="entry name" value="TEICHURONIC ACID BIOSYNTHESIS PROTEIN TUAE"/>
    <property type="match status" value="1"/>
</dbReference>
<feature type="transmembrane region" description="Helical" evidence="5">
    <location>
        <begin position="37"/>
        <end position="58"/>
    </location>
</feature>
<feature type="transmembrane region" description="Helical" evidence="5">
    <location>
        <begin position="259"/>
        <end position="277"/>
    </location>
</feature>
<feature type="transmembrane region" description="Helical" evidence="5">
    <location>
        <begin position="137"/>
        <end position="159"/>
    </location>
</feature>
<evidence type="ECO:0000259" key="6">
    <source>
        <dbReference type="Pfam" id="PF04932"/>
    </source>
</evidence>
<dbReference type="EMBL" id="RQNR01000007">
    <property type="protein sequence ID" value="RQN23553.1"/>
    <property type="molecule type" value="Genomic_DNA"/>
</dbReference>
<dbReference type="AlphaFoldDB" id="A0AAE8FQU0"/>
<gene>
    <name evidence="7" type="ORF">EHZ11_13075</name>
</gene>
<dbReference type="GO" id="GO:0016020">
    <property type="term" value="C:membrane"/>
    <property type="evidence" value="ECO:0007669"/>
    <property type="project" value="UniProtKB-SubCell"/>
</dbReference>
<feature type="transmembrane region" description="Helical" evidence="5">
    <location>
        <begin position="93"/>
        <end position="117"/>
    </location>
</feature>
<accession>A0AAE8FQU0</accession>
<protein>
    <recommendedName>
        <fullName evidence="6">O-antigen ligase-related domain-containing protein</fullName>
    </recommendedName>
</protein>
<feature type="transmembrane region" description="Helical" evidence="5">
    <location>
        <begin position="216"/>
        <end position="238"/>
    </location>
</feature>
<evidence type="ECO:0000256" key="5">
    <source>
        <dbReference type="SAM" id="Phobius"/>
    </source>
</evidence>
<evidence type="ECO:0000313" key="8">
    <source>
        <dbReference type="Proteomes" id="UP000273641"/>
    </source>
</evidence>
<feature type="transmembrane region" description="Helical" evidence="5">
    <location>
        <begin position="171"/>
        <end position="204"/>
    </location>
</feature>
<evidence type="ECO:0000256" key="2">
    <source>
        <dbReference type="ARBA" id="ARBA00022692"/>
    </source>
</evidence>
<evidence type="ECO:0000256" key="3">
    <source>
        <dbReference type="ARBA" id="ARBA00022989"/>
    </source>
</evidence>
<keyword evidence="3 5" id="KW-1133">Transmembrane helix</keyword>
<dbReference type="Pfam" id="PF04932">
    <property type="entry name" value="Wzy_C"/>
    <property type="match status" value="1"/>
</dbReference>
<feature type="transmembrane region" description="Helical" evidence="5">
    <location>
        <begin position="297"/>
        <end position="319"/>
    </location>
</feature>
<evidence type="ECO:0000256" key="1">
    <source>
        <dbReference type="ARBA" id="ARBA00004141"/>
    </source>
</evidence>
<comment type="caution">
    <text evidence="7">The sequence shown here is derived from an EMBL/GenBank/DDBJ whole genome shotgun (WGS) entry which is preliminary data.</text>
</comment>
<dbReference type="RefSeq" id="WP_124231039.1">
    <property type="nucleotide sequence ID" value="NZ_CP120749.1"/>
</dbReference>
<sequence length="382" mass="44854">MSFSQYDGEAILRIPFWFILLSGIFIGVIFSREKNKLDFIGSLIIILIIYTCIQMFFIDDIVKYFNFIFLYFGIYFLYYIIKNIKLDIDDILKFVNFIAIYNSILSIAQYFTGIKLLPGVWFDSIYFLEGANSVKRVVGVVGSNNAAGNFGAILFVVILYNAVKRRRVIDFLALGLTSIFSIITLTRIGYLAIGVSIIIFYFFTNWSNKKIFIFKYILLLFGIMLGGIILFKFGYLIYETLFIKRGHTSDYRFTQFTFVLNYLLPNNYLLGVGAGQMNNYIYNNYYYYELDLHSQYLNVLIEQGIFMFINFIVLNVSIFIKMIKRFKNYNLERIFIISLFISNLICSNYNPNQYYLSNNVLYYLIVFVIAFGGYPKFINRER</sequence>
<dbReference type="InterPro" id="IPR051533">
    <property type="entry name" value="WaaL-like"/>
</dbReference>
<name>A0AAE8FQU0_CLOPF</name>
<keyword evidence="4 5" id="KW-0472">Membrane</keyword>
<organism evidence="7 8">
    <name type="scientific">Clostridium perfringens</name>
    <dbReference type="NCBI Taxonomy" id="1502"/>
    <lineage>
        <taxon>Bacteria</taxon>
        <taxon>Bacillati</taxon>
        <taxon>Bacillota</taxon>
        <taxon>Clostridia</taxon>
        <taxon>Eubacteriales</taxon>
        <taxon>Clostridiaceae</taxon>
        <taxon>Clostridium</taxon>
    </lineage>
</organism>
<dbReference type="InterPro" id="IPR007016">
    <property type="entry name" value="O-antigen_ligase-rel_domated"/>
</dbReference>
<feature type="transmembrane region" description="Helical" evidence="5">
    <location>
        <begin position="356"/>
        <end position="374"/>
    </location>
</feature>
<feature type="domain" description="O-antigen ligase-related" evidence="6">
    <location>
        <begin position="173"/>
        <end position="312"/>
    </location>
</feature>
<evidence type="ECO:0000256" key="4">
    <source>
        <dbReference type="ARBA" id="ARBA00023136"/>
    </source>
</evidence>
<dbReference type="PANTHER" id="PTHR37422">
    <property type="entry name" value="TEICHURONIC ACID BIOSYNTHESIS PROTEIN TUAE"/>
    <property type="match status" value="1"/>
</dbReference>
<dbReference type="Proteomes" id="UP000273641">
    <property type="component" value="Unassembled WGS sequence"/>
</dbReference>
<feature type="transmembrane region" description="Helical" evidence="5">
    <location>
        <begin position="64"/>
        <end position="81"/>
    </location>
</feature>
<keyword evidence="2 5" id="KW-0812">Transmembrane</keyword>
<proteinExistence type="predicted"/>
<comment type="subcellular location">
    <subcellularLocation>
        <location evidence="1">Membrane</location>
        <topology evidence="1">Multi-pass membrane protein</topology>
    </subcellularLocation>
</comment>